<accession>A0ABZ1PJT6</accession>
<keyword evidence="2" id="KW-1185">Reference proteome</keyword>
<dbReference type="Proteomes" id="UP001346877">
    <property type="component" value="Chromosome"/>
</dbReference>
<proteinExistence type="predicted"/>
<dbReference type="RefSeq" id="WP_328373068.1">
    <property type="nucleotide sequence ID" value="NZ_CP107936.1"/>
</dbReference>
<reference evidence="1 2" key="1">
    <citation type="submission" date="2022-10" db="EMBL/GenBank/DDBJ databases">
        <title>The complete genomes of actinobacterial strains from the NBC collection.</title>
        <authorList>
            <person name="Joergensen T.S."/>
            <person name="Alvarez Arevalo M."/>
            <person name="Sterndorff E.B."/>
            <person name="Faurdal D."/>
            <person name="Vuksanovic O."/>
            <person name="Mourched A.-S."/>
            <person name="Charusanti P."/>
            <person name="Shaw S."/>
            <person name="Blin K."/>
            <person name="Weber T."/>
        </authorList>
    </citation>
    <scope>NUCLEOTIDE SEQUENCE [LARGE SCALE GENOMIC DNA]</scope>
    <source>
        <strain evidence="1 2">NBC_00396</strain>
    </source>
</reference>
<name>A0ABZ1PJT6_9ACTN</name>
<organism evidence="1 2">
    <name type="scientific">Micromonospora zamorensis</name>
    <dbReference type="NCBI Taxonomy" id="709883"/>
    <lineage>
        <taxon>Bacteria</taxon>
        <taxon>Bacillati</taxon>
        <taxon>Actinomycetota</taxon>
        <taxon>Actinomycetes</taxon>
        <taxon>Micromonosporales</taxon>
        <taxon>Micromonosporaceae</taxon>
        <taxon>Micromonospora</taxon>
    </lineage>
</organism>
<gene>
    <name evidence="1" type="ORF">OG375_05050</name>
</gene>
<protein>
    <submittedName>
        <fullName evidence="1">Uncharacterized protein</fullName>
    </submittedName>
</protein>
<evidence type="ECO:0000313" key="2">
    <source>
        <dbReference type="Proteomes" id="UP001346877"/>
    </source>
</evidence>
<sequence length="165" mass="16795">MTGTGVAVETAGEVLILRACADSRAAARTTADVLPGGPERTAVLSTPAITGRADLFTWLAQVLTEHLGGSAGGVTLVTLGQYTAPATVIDRAQELADWIGQEVVVPVPALAADSSHPATWILCKPGRAARPVPDAPAGAVWMTPAGHTLVLATGFTEDGRPAPAR</sequence>
<evidence type="ECO:0000313" key="1">
    <source>
        <dbReference type="EMBL" id="WUI83714.1"/>
    </source>
</evidence>
<dbReference type="EMBL" id="CP107941">
    <property type="protein sequence ID" value="WUI83714.1"/>
    <property type="molecule type" value="Genomic_DNA"/>
</dbReference>